<feature type="compositionally biased region" description="Low complexity" evidence="1">
    <location>
        <begin position="18"/>
        <end position="30"/>
    </location>
</feature>
<evidence type="ECO:0000256" key="2">
    <source>
        <dbReference type="SAM" id="Phobius"/>
    </source>
</evidence>
<evidence type="ECO:0000256" key="1">
    <source>
        <dbReference type="SAM" id="MobiDB-lite"/>
    </source>
</evidence>
<reference evidence="3 4" key="1">
    <citation type="submission" date="2018-06" db="EMBL/GenBank/DDBJ databases">
        <title>Actinomadura craniellae sp. nov. isolated from marine sponge Craniella sp.</title>
        <authorList>
            <person name="Li L."/>
            <person name="Xu Q.H."/>
            <person name="Lin H.W."/>
            <person name="Lu Y.H."/>
        </authorList>
    </citation>
    <scope>NUCLEOTIDE SEQUENCE [LARGE SCALE GENOMIC DNA]</scope>
    <source>
        <strain evidence="3 4">LHW63021</strain>
    </source>
</reference>
<feature type="region of interest" description="Disordered" evidence="1">
    <location>
        <begin position="1"/>
        <end position="38"/>
    </location>
</feature>
<evidence type="ECO:0000313" key="3">
    <source>
        <dbReference type="EMBL" id="RAY14875.1"/>
    </source>
</evidence>
<dbReference type="EMBL" id="QLYX01000005">
    <property type="protein sequence ID" value="RAY14875.1"/>
    <property type="molecule type" value="Genomic_DNA"/>
</dbReference>
<comment type="caution">
    <text evidence="3">The sequence shown here is derived from an EMBL/GenBank/DDBJ whole genome shotgun (WGS) entry which is preliminary data.</text>
</comment>
<keyword evidence="2" id="KW-0812">Transmembrane</keyword>
<evidence type="ECO:0000313" key="4">
    <source>
        <dbReference type="Proteomes" id="UP000251891"/>
    </source>
</evidence>
<feature type="transmembrane region" description="Helical" evidence="2">
    <location>
        <begin position="59"/>
        <end position="79"/>
    </location>
</feature>
<name>A0A365H6Z3_9ACTN</name>
<accession>A0A365H6Z3</accession>
<keyword evidence="4" id="KW-1185">Reference proteome</keyword>
<feature type="compositionally biased region" description="Pro residues" evidence="1">
    <location>
        <begin position="1"/>
        <end position="13"/>
    </location>
</feature>
<keyword evidence="2" id="KW-1133">Transmembrane helix</keyword>
<gene>
    <name evidence="3" type="ORF">DPM19_14300</name>
</gene>
<sequence>MPQAGPAPYPPLPSGTEPVLPTLPTVSPPAVAAPPVLPSGERHISTITPLDPGPDDRSFWMTVIATLVAGEAALLWLVASLSLRRNRIVGARPERFSRRRR</sequence>
<organism evidence="3 4">
    <name type="scientific">Actinomadura craniellae</name>
    <dbReference type="NCBI Taxonomy" id="2231787"/>
    <lineage>
        <taxon>Bacteria</taxon>
        <taxon>Bacillati</taxon>
        <taxon>Actinomycetota</taxon>
        <taxon>Actinomycetes</taxon>
        <taxon>Streptosporangiales</taxon>
        <taxon>Thermomonosporaceae</taxon>
        <taxon>Actinomadura</taxon>
    </lineage>
</organism>
<protein>
    <submittedName>
        <fullName evidence="3">Uncharacterized protein</fullName>
    </submittedName>
</protein>
<dbReference type="AlphaFoldDB" id="A0A365H6Z3"/>
<proteinExistence type="predicted"/>
<dbReference type="Proteomes" id="UP000251891">
    <property type="component" value="Unassembled WGS sequence"/>
</dbReference>
<keyword evidence="2" id="KW-0472">Membrane</keyword>